<sequence length="404" mass="42443">MKERNTKNGYALLTVMFIIMALGVGVGILAQLGQQRVFDANRQTDRVKALAYAEAGIDYAYSILSTDFSQRDNPDAFSFDPDAEMASVSSLSSADSSYGDGNFSISLTTISNRYVIINSAGSVGSQTVQAEVLVEDIYAGSGTETSDNGYEDMEGFNYAILCGGNFDFNGCGSIFSPAGNALFHANGSMDLGGTTDALINLSSSASIDIGNNVIIGGDITAPDFGKTKWSKVTVKGTKTQRAVAPVAIPDVDLTPYYNHALKNGEVYSSMPSGNRSPAGGILWVNGDAEIKATINGTVIATGDVQVNTGAAIVTPTSDFSFSIVSRDGDITMNGGDVSGLIYVKSGNFNYQGNGFIRGQLIVNGYIKNAGNSDIMAGYEQHIPKPPTSSSTPAQCLPLISAWQK</sequence>
<keyword evidence="1" id="KW-1133">Transmembrane helix</keyword>
<keyword evidence="3" id="KW-1185">Reference proteome</keyword>
<proteinExistence type="predicted"/>
<name>A0A6C2TZ21_PONDE</name>
<protein>
    <recommendedName>
        <fullName evidence="4">Type 4 fimbrial biogenesis protein PilX N-terminal domain-containing protein</fullName>
    </recommendedName>
</protein>
<feature type="transmembrane region" description="Helical" evidence="1">
    <location>
        <begin position="12"/>
        <end position="33"/>
    </location>
</feature>
<keyword evidence="1" id="KW-0812">Transmembrane</keyword>
<dbReference type="Proteomes" id="UP000366872">
    <property type="component" value="Unassembled WGS sequence"/>
</dbReference>
<evidence type="ECO:0000313" key="3">
    <source>
        <dbReference type="Proteomes" id="UP000366872"/>
    </source>
</evidence>
<reference evidence="2 3" key="1">
    <citation type="submission" date="2019-04" db="EMBL/GenBank/DDBJ databases">
        <authorList>
            <person name="Van Vliet M D."/>
        </authorList>
    </citation>
    <scope>NUCLEOTIDE SEQUENCE [LARGE SCALE GENOMIC DNA]</scope>
    <source>
        <strain evidence="2 3">F1</strain>
    </source>
</reference>
<evidence type="ECO:0008006" key="4">
    <source>
        <dbReference type="Google" id="ProtNLM"/>
    </source>
</evidence>
<dbReference type="AlphaFoldDB" id="A0A6C2TZ21"/>
<evidence type="ECO:0000256" key="1">
    <source>
        <dbReference type="SAM" id="Phobius"/>
    </source>
</evidence>
<gene>
    <name evidence="2" type="ORF">PDESU_00988</name>
</gene>
<keyword evidence="1" id="KW-0472">Membrane</keyword>
<organism evidence="2 3">
    <name type="scientific">Pontiella desulfatans</name>
    <dbReference type="NCBI Taxonomy" id="2750659"/>
    <lineage>
        <taxon>Bacteria</taxon>
        <taxon>Pseudomonadati</taxon>
        <taxon>Kiritimatiellota</taxon>
        <taxon>Kiritimatiellia</taxon>
        <taxon>Kiritimatiellales</taxon>
        <taxon>Pontiellaceae</taxon>
        <taxon>Pontiella</taxon>
    </lineage>
</organism>
<dbReference type="EMBL" id="CAAHFG010000001">
    <property type="protein sequence ID" value="VGO12436.1"/>
    <property type="molecule type" value="Genomic_DNA"/>
</dbReference>
<dbReference type="RefSeq" id="WP_136078101.1">
    <property type="nucleotide sequence ID" value="NZ_CAAHFG010000001.1"/>
</dbReference>
<accession>A0A6C2TZ21</accession>
<evidence type="ECO:0000313" key="2">
    <source>
        <dbReference type="EMBL" id="VGO12436.1"/>
    </source>
</evidence>